<reference evidence="1 2" key="1">
    <citation type="submission" date="2011-02" db="EMBL/GenBank/DDBJ databases">
        <authorList>
            <person name="Muzny D."/>
            <person name="Qin X."/>
            <person name="Deng J."/>
            <person name="Jiang H."/>
            <person name="Liu Y."/>
            <person name="Qu J."/>
            <person name="Song X.-Z."/>
            <person name="Zhang L."/>
            <person name="Thornton R."/>
            <person name="Coyle M."/>
            <person name="Francisco L."/>
            <person name="Jackson L."/>
            <person name="Javaid M."/>
            <person name="Korchina V."/>
            <person name="Kovar C."/>
            <person name="Mata R."/>
            <person name="Mathew T."/>
            <person name="Ngo R."/>
            <person name="Nguyen L."/>
            <person name="Nguyen N."/>
            <person name="Okwuonu G."/>
            <person name="Ongeri F."/>
            <person name="Pham C."/>
            <person name="Simmons D."/>
            <person name="Wilczek-Boney K."/>
            <person name="Hale W."/>
            <person name="Jakkamsetti A."/>
            <person name="Pham P."/>
            <person name="Ruth R."/>
            <person name="San Lucas F."/>
            <person name="Warren J."/>
            <person name="Zhang J."/>
            <person name="Zhao Z."/>
            <person name="Zhou C."/>
            <person name="Zhu D."/>
            <person name="Lee S."/>
            <person name="Bess C."/>
            <person name="Blankenburg K."/>
            <person name="Forbes L."/>
            <person name="Fu Q."/>
            <person name="Gubbala S."/>
            <person name="Hirani K."/>
            <person name="Jayaseelan J.C."/>
            <person name="Lara F."/>
            <person name="Munidasa M."/>
            <person name="Palculict T."/>
            <person name="Patil S."/>
            <person name="Pu L.-L."/>
            <person name="Saada N."/>
            <person name="Tang L."/>
            <person name="Weissenberger G."/>
            <person name="Zhu Y."/>
            <person name="Hemphill L."/>
            <person name="Shang Y."/>
            <person name="Youmans B."/>
            <person name="Ayvaz T."/>
            <person name="Ross M."/>
            <person name="Santibanez J."/>
            <person name="Aqrawi P."/>
            <person name="Gross S."/>
            <person name="Joshi V."/>
            <person name="Fowler G."/>
            <person name="Nazareth L."/>
            <person name="Reid J."/>
            <person name="Worley K."/>
            <person name="Petrosino J."/>
            <person name="Highlander S."/>
            <person name="Gibbs R."/>
        </authorList>
    </citation>
    <scope>NUCLEOTIDE SEQUENCE [LARGE SCALE GENOMIC DNA]</scope>
    <source>
        <strain evidence="1 2">SK72</strain>
    </source>
</reference>
<comment type="caution">
    <text evidence="1">The sequence shown here is derived from an EMBL/GenBank/DDBJ whole genome shotgun (WGS) entry which is preliminary data.</text>
</comment>
<sequence>MNNVFDIYRLSTKFYKDYPKKQFPEILVKQERPYNCIVFEIHKDYYVCIPYRTNIRHRNAYHFKSSVRSRKNHSGLDYTKLVVINDVEYLDKSPDPIVDHDEYLETVRNIKKIENEVLQYLDTYCQHHNKQKILHPREYKRNYGFTTLDYFQDLIL</sequence>
<accession>F0I1Q0</accession>
<dbReference type="EMBL" id="AEXV01000007">
    <property type="protein sequence ID" value="EGD29778.1"/>
    <property type="molecule type" value="Genomic_DNA"/>
</dbReference>
<evidence type="ECO:0000313" key="1">
    <source>
        <dbReference type="EMBL" id="EGD29778.1"/>
    </source>
</evidence>
<dbReference type="Proteomes" id="UP000003332">
    <property type="component" value="Unassembled WGS sequence"/>
</dbReference>
<dbReference type="CDD" id="cd17493">
    <property type="entry name" value="toxin_TenpN"/>
    <property type="match status" value="1"/>
</dbReference>
<evidence type="ECO:0000313" key="2">
    <source>
        <dbReference type="Proteomes" id="UP000003332"/>
    </source>
</evidence>
<dbReference type="RefSeq" id="WP_002904817.1">
    <property type="nucleotide sequence ID" value="NZ_GL872376.1"/>
</dbReference>
<dbReference type="HOGENOM" id="CLU_104070_2_1_9"/>
<protein>
    <submittedName>
        <fullName evidence="1">Uncharacterized protein</fullName>
    </submittedName>
</protein>
<name>F0I1Q0_STRSA</name>
<proteinExistence type="predicted"/>
<gene>
    <name evidence="1" type="ORF">HMPREF9381_1291</name>
</gene>
<dbReference type="InterPro" id="IPR049929">
    <property type="entry name" value="TenpN-like"/>
</dbReference>
<dbReference type="NCBIfam" id="NF047358">
    <property type="entry name" value="TenpIN"/>
    <property type="match status" value="1"/>
</dbReference>
<dbReference type="AlphaFoldDB" id="F0I1Q0"/>
<organism evidence="1 2">
    <name type="scientific">Streptococcus sanguinis SK72</name>
    <dbReference type="NCBI Taxonomy" id="888809"/>
    <lineage>
        <taxon>Bacteria</taxon>
        <taxon>Bacillati</taxon>
        <taxon>Bacillota</taxon>
        <taxon>Bacilli</taxon>
        <taxon>Lactobacillales</taxon>
        <taxon>Streptococcaceae</taxon>
        <taxon>Streptococcus</taxon>
    </lineage>
</organism>